<dbReference type="KEGG" id="ipu:108266430"/>
<feature type="region of interest" description="Disordered" evidence="1">
    <location>
        <begin position="1"/>
        <end position="126"/>
    </location>
</feature>
<evidence type="ECO:0000313" key="3">
    <source>
        <dbReference type="RefSeq" id="XP_017325222.1"/>
    </source>
</evidence>
<dbReference type="RefSeq" id="XP_053536740.1">
    <property type="nucleotide sequence ID" value="XM_053680765.1"/>
</dbReference>
<feature type="compositionally biased region" description="Low complexity" evidence="1">
    <location>
        <begin position="1"/>
        <end position="11"/>
    </location>
</feature>
<gene>
    <name evidence="3 4" type="primary">LOC108266430</name>
</gene>
<dbReference type="GeneID" id="108266430"/>
<sequence>MPLKKTVGGKMAAKKKTKAKTARPKVASKKKTKANTVRAKSASRKKTKTKPVEVNQGPKKGKKVTVQGNKPAPPKMKANPNTGMKSTNNKPKAGAVKRVVGPQKRKNPNPAEGQNLAKKKRKSPACNTQSMSVMALPKVQRSIASPPTILPVCMSQFRLSDSQKCDKGNVTVQTSARSDSCQPSGGPMNRFNNGDAINQGVTNNAAVCAQRDKIDNSQSGSDNIQDENLLFLRKNNVKLIDRLKNVVEILDRLQLTNEKAAIVRAEKIRRG</sequence>
<evidence type="ECO:0000256" key="1">
    <source>
        <dbReference type="SAM" id="MobiDB-lite"/>
    </source>
</evidence>
<feature type="compositionally biased region" description="Basic residues" evidence="1">
    <location>
        <begin position="12"/>
        <end position="33"/>
    </location>
</feature>
<accession>A0A2D0R3P7</accession>
<dbReference type="Proteomes" id="UP000221080">
    <property type="component" value="Chromosome 6"/>
</dbReference>
<evidence type="ECO:0000313" key="4">
    <source>
        <dbReference type="RefSeq" id="XP_053536740.1"/>
    </source>
</evidence>
<protein>
    <submittedName>
        <fullName evidence="3 4">Uncharacterized protein LOC108266430 isoform X1</fullName>
    </submittedName>
</protein>
<proteinExistence type="predicted"/>
<name>A0A2D0R3P7_ICTPU</name>
<dbReference type="AlphaFoldDB" id="A0A2D0R3P7"/>
<reference evidence="3 4" key="2">
    <citation type="submission" date="2025-04" db="UniProtKB">
        <authorList>
            <consortium name="RefSeq"/>
        </authorList>
    </citation>
    <scope>IDENTIFICATION</scope>
    <source>
        <tissue evidence="3 4">Blood</tissue>
    </source>
</reference>
<reference evidence="2" key="1">
    <citation type="journal article" date="2016" name="Nat. Commun.">
        <title>The channel catfish genome sequence provides insights into the evolution of scale formation in teleosts.</title>
        <authorList>
            <person name="Liu Z."/>
            <person name="Liu S."/>
            <person name="Yao J."/>
            <person name="Bao L."/>
            <person name="Zhang J."/>
            <person name="Li Y."/>
            <person name="Jiang C."/>
            <person name="Sun L."/>
            <person name="Wang R."/>
            <person name="Zhang Y."/>
            <person name="Zhou T."/>
            <person name="Zeng Q."/>
            <person name="Fu Q."/>
            <person name="Gao S."/>
            <person name="Li N."/>
            <person name="Koren S."/>
            <person name="Jiang Y."/>
            <person name="Zimin A."/>
            <person name="Xu P."/>
            <person name="Phillippy A.M."/>
            <person name="Geng X."/>
            <person name="Song L."/>
            <person name="Sun F."/>
            <person name="Li C."/>
            <person name="Wang X."/>
            <person name="Chen A."/>
            <person name="Jin Y."/>
            <person name="Yuan Z."/>
            <person name="Yang Y."/>
            <person name="Tan S."/>
            <person name="Peatman E."/>
            <person name="Lu J."/>
            <person name="Qin Z."/>
            <person name="Dunham R."/>
            <person name="Li Z."/>
            <person name="Sonstegard T."/>
            <person name="Feng J."/>
            <person name="Danzmann R.G."/>
            <person name="Schroeder S."/>
            <person name="Scheffler B."/>
            <person name="Duke M.V."/>
            <person name="Ballard L."/>
            <person name="Kucuktas H."/>
            <person name="Kaltenboeck L."/>
            <person name="Liu H."/>
            <person name="Armbruster J."/>
            <person name="Xie Y."/>
            <person name="Kirby M.L."/>
            <person name="Tian Y."/>
            <person name="Flanagan M.E."/>
            <person name="Mu W."/>
            <person name="Waldbieser G.C."/>
        </authorList>
    </citation>
    <scope>NUCLEOTIDE SEQUENCE [LARGE SCALE GENOMIC DNA]</scope>
    <source>
        <strain evidence="2">SDA103</strain>
    </source>
</reference>
<evidence type="ECO:0000313" key="2">
    <source>
        <dbReference type="Proteomes" id="UP000221080"/>
    </source>
</evidence>
<dbReference type="RefSeq" id="XP_017325222.1">
    <property type="nucleotide sequence ID" value="XM_017469733.3"/>
</dbReference>
<keyword evidence="2" id="KW-1185">Reference proteome</keyword>
<organism evidence="2 3">
    <name type="scientific">Ictalurus punctatus</name>
    <name type="common">Channel catfish</name>
    <name type="synonym">Silurus punctatus</name>
    <dbReference type="NCBI Taxonomy" id="7998"/>
    <lineage>
        <taxon>Eukaryota</taxon>
        <taxon>Metazoa</taxon>
        <taxon>Chordata</taxon>
        <taxon>Craniata</taxon>
        <taxon>Vertebrata</taxon>
        <taxon>Euteleostomi</taxon>
        <taxon>Actinopterygii</taxon>
        <taxon>Neopterygii</taxon>
        <taxon>Teleostei</taxon>
        <taxon>Ostariophysi</taxon>
        <taxon>Siluriformes</taxon>
        <taxon>Ictaluridae</taxon>
        <taxon>Ictalurus</taxon>
    </lineage>
</organism>